<dbReference type="Gene3D" id="1.20.120.1850">
    <property type="entry name" value="Ebh helix bundles repeating unit (S and A modules)"/>
    <property type="match status" value="1"/>
</dbReference>
<feature type="chain" id="PRO_5039199204" description="S-layer protein C-terminal domain-containing protein" evidence="1">
    <location>
        <begin position="25"/>
        <end position="531"/>
    </location>
</feature>
<feature type="domain" description="S-layer protein C-terminal" evidence="2">
    <location>
        <begin position="51"/>
        <end position="95"/>
    </location>
</feature>
<dbReference type="PATRIC" id="fig|525365.8.peg.80"/>
<reference evidence="3 4" key="1">
    <citation type="submission" date="2009-01" db="EMBL/GenBank/DDBJ databases">
        <authorList>
            <person name="Qin X."/>
            <person name="Bachman B."/>
            <person name="Battles P."/>
            <person name="Bell A."/>
            <person name="Bess C."/>
            <person name="Bickham C."/>
            <person name="Chaboub L."/>
            <person name="Chen D."/>
            <person name="Coyle M."/>
            <person name="Deiros D.R."/>
            <person name="Dinh H."/>
            <person name="Forbes L."/>
            <person name="Fowler G."/>
            <person name="Francisco L."/>
            <person name="Fu Q."/>
            <person name="Gubbala S."/>
            <person name="Hale W."/>
            <person name="Han Y."/>
            <person name="Hemphill L."/>
            <person name="Highlander S.K."/>
            <person name="Hirani K."/>
            <person name="Hogues M."/>
            <person name="Jackson L."/>
            <person name="Jakkamsetti A."/>
            <person name="Javaid M."/>
            <person name="Jiang H."/>
            <person name="Korchina V."/>
            <person name="Kovar C."/>
            <person name="Lara F."/>
            <person name="Lee S."/>
            <person name="Mata R."/>
            <person name="Mathew T."/>
            <person name="Moen C."/>
            <person name="Morales K."/>
            <person name="Munidasa M."/>
            <person name="Nazareth L."/>
            <person name="Ngo R."/>
            <person name="Nguyen L."/>
            <person name="Okwuonu G."/>
            <person name="Ongeri F."/>
            <person name="Patil S."/>
            <person name="Petrosino J."/>
            <person name="Pham C."/>
            <person name="Pham P."/>
            <person name="Pu L.-L."/>
            <person name="Puazo M."/>
            <person name="Raj R."/>
            <person name="Reid J."/>
            <person name="Rouhana J."/>
            <person name="Saada N."/>
            <person name="Shang Y."/>
            <person name="Simmons D."/>
            <person name="Thornton R."/>
            <person name="Warren J."/>
            <person name="Weissenberger G."/>
            <person name="Zhang J."/>
            <person name="Zhang L."/>
            <person name="Zhou C."/>
            <person name="Zhu D."/>
            <person name="Muzny D."/>
            <person name="Worley K."/>
            <person name="Gibbs R."/>
        </authorList>
    </citation>
    <scope>NUCLEOTIDE SEQUENCE [LARGE SCALE GENOMIC DNA]</scope>
    <source>
        <strain evidence="3 4">DSM 16047</strain>
    </source>
</reference>
<evidence type="ECO:0000313" key="4">
    <source>
        <dbReference type="Proteomes" id="UP000005583"/>
    </source>
</evidence>
<dbReference type="Pfam" id="PF03217">
    <property type="entry name" value="SlpA"/>
    <property type="match status" value="2"/>
</dbReference>
<keyword evidence="1" id="KW-0732">Signal</keyword>
<sequence length="531" mass="59892">MKINKKIILISAATLMTLSPVAVISNNQSLTVQAAKKTSKKTITTDPVDYTDRYDGHGKLLNSLIKPNTTLPRLSGLLTIKGKKYYRVGKNVYIRSNAVAKLDNKNTLMLDYNSYVYNNKGKRVRVSTLKKNTPVRFYGTKTIKGVKYYRVGTNRYIKAANVRAVNGKIQYVDETYVTIKRDGVVSYTKDGQTNDTKYKKGQKIEVDQYLYTPASGTDDFAAFNDDSAVPFYRIKGKTDAYLSYLDVTPRKPMKVADYNLQHYTYAEYTQPADMPIYTINGTPSAVVVPHAATNIERQVEVDRLMYIWVPSDQKAELFYHLSSQYVMTPEGESYRLGDVKKYVGNGFVKQSDVKITGVKLDPVNTAQEAEQDSKVATANDKSVLQAEIDKSTSIKKSDAYRLTKRANRDAYNNELKSAQEVLNSKDSTIAAVKLAVWSLGQRAKGLDGKKVLVKDIKHLTKAEASKIYSVAYNTNDIHTPQYNYVIFLNFSDHYRKLTLTTKHYSKPIQDPKYLVGTTTKELNIADYATEK</sequence>
<gene>
    <name evidence="3" type="ORF">HMPREF0548_0310</name>
</gene>
<dbReference type="STRING" id="525365.HMPREF0548_0310"/>
<evidence type="ECO:0000256" key="1">
    <source>
        <dbReference type="SAM" id="SignalP"/>
    </source>
</evidence>
<dbReference type="OrthoDB" id="2313142at2"/>
<dbReference type="eggNOG" id="ENOG5030AXK">
    <property type="taxonomic scope" value="Bacteria"/>
</dbReference>
<dbReference type="Proteomes" id="UP000005583">
    <property type="component" value="Unassembled WGS sequence"/>
</dbReference>
<name>C2EKZ2_9LACO</name>
<feature type="domain" description="S-layer protein C-terminal" evidence="2">
    <location>
        <begin position="105"/>
        <end position="160"/>
    </location>
</feature>
<accession>C2EKZ2</accession>
<keyword evidence="4" id="KW-1185">Reference proteome</keyword>
<feature type="signal peptide" evidence="1">
    <location>
        <begin position="1"/>
        <end position="24"/>
    </location>
</feature>
<proteinExistence type="predicted"/>
<comment type="caution">
    <text evidence="3">The sequence shown here is derived from an EMBL/GenBank/DDBJ whole genome shotgun (WGS) entry which is preliminary data.</text>
</comment>
<dbReference type="InterPro" id="IPR024968">
    <property type="entry name" value="SlpA_C_lactobacillus"/>
</dbReference>
<protein>
    <recommendedName>
        <fullName evidence="2">S-layer protein C-terminal domain-containing protein</fullName>
    </recommendedName>
</protein>
<dbReference type="AlphaFoldDB" id="C2EKZ2"/>
<dbReference type="EMBL" id="ACGU01000014">
    <property type="protein sequence ID" value="EEJ72849.1"/>
    <property type="molecule type" value="Genomic_DNA"/>
</dbReference>
<organism evidence="3 4">
    <name type="scientific">Lactobacillus ultunensis DSM 16047</name>
    <dbReference type="NCBI Taxonomy" id="525365"/>
    <lineage>
        <taxon>Bacteria</taxon>
        <taxon>Bacillati</taxon>
        <taxon>Bacillota</taxon>
        <taxon>Bacilli</taxon>
        <taxon>Lactobacillales</taxon>
        <taxon>Lactobacillaceae</taxon>
        <taxon>Lactobacillus</taxon>
    </lineage>
</organism>
<evidence type="ECO:0000313" key="3">
    <source>
        <dbReference type="EMBL" id="EEJ72849.1"/>
    </source>
</evidence>
<dbReference type="RefSeq" id="WP_007126500.1">
    <property type="nucleotide sequence ID" value="NZ_AZFO01000001.1"/>
</dbReference>
<dbReference type="HOGENOM" id="CLU_027060_0_0_9"/>
<evidence type="ECO:0000259" key="2">
    <source>
        <dbReference type="Pfam" id="PF03217"/>
    </source>
</evidence>